<keyword evidence="2" id="KW-1185">Reference proteome</keyword>
<accession>A0ABU6WKY8</accession>
<organism evidence="1 2">
    <name type="scientific">Stylosanthes scabra</name>
    <dbReference type="NCBI Taxonomy" id="79078"/>
    <lineage>
        <taxon>Eukaryota</taxon>
        <taxon>Viridiplantae</taxon>
        <taxon>Streptophyta</taxon>
        <taxon>Embryophyta</taxon>
        <taxon>Tracheophyta</taxon>
        <taxon>Spermatophyta</taxon>
        <taxon>Magnoliopsida</taxon>
        <taxon>eudicotyledons</taxon>
        <taxon>Gunneridae</taxon>
        <taxon>Pentapetalae</taxon>
        <taxon>rosids</taxon>
        <taxon>fabids</taxon>
        <taxon>Fabales</taxon>
        <taxon>Fabaceae</taxon>
        <taxon>Papilionoideae</taxon>
        <taxon>50 kb inversion clade</taxon>
        <taxon>dalbergioids sensu lato</taxon>
        <taxon>Dalbergieae</taxon>
        <taxon>Pterocarpus clade</taxon>
        <taxon>Stylosanthes</taxon>
    </lineage>
</organism>
<comment type="caution">
    <text evidence="1">The sequence shown here is derived from an EMBL/GenBank/DDBJ whole genome shotgun (WGS) entry which is preliminary data.</text>
</comment>
<reference evidence="1 2" key="1">
    <citation type="journal article" date="2023" name="Plants (Basel)">
        <title>Bridging the Gap: Combining Genomics and Transcriptomics Approaches to Understand Stylosanthes scabra, an Orphan Legume from the Brazilian Caatinga.</title>
        <authorList>
            <person name="Ferreira-Neto J.R.C."/>
            <person name="da Silva M.D."/>
            <person name="Binneck E."/>
            <person name="de Melo N.F."/>
            <person name="da Silva R.H."/>
            <person name="de Melo A.L.T.M."/>
            <person name="Pandolfi V."/>
            <person name="Bustamante F.O."/>
            <person name="Brasileiro-Vidal A.C."/>
            <person name="Benko-Iseppon A.M."/>
        </authorList>
    </citation>
    <scope>NUCLEOTIDE SEQUENCE [LARGE SCALE GENOMIC DNA]</scope>
    <source>
        <tissue evidence="1">Leaves</tissue>
    </source>
</reference>
<protein>
    <submittedName>
        <fullName evidence="1">Uncharacterized protein</fullName>
    </submittedName>
</protein>
<dbReference type="Proteomes" id="UP001341840">
    <property type="component" value="Unassembled WGS sequence"/>
</dbReference>
<name>A0ABU6WKY8_9FABA</name>
<sequence length="80" mass="8560">MANNNITGSVSTELLQKQSDGVLSLSEIPDLETLDCKGLHHVTSLKELSISDGLNLENITDANSLASIANICIGKRCFED</sequence>
<gene>
    <name evidence="1" type="ORF">PIB30_067409</name>
</gene>
<proteinExistence type="predicted"/>
<dbReference type="EMBL" id="JASCZI010181946">
    <property type="protein sequence ID" value="MED6186512.1"/>
    <property type="molecule type" value="Genomic_DNA"/>
</dbReference>
<evidence type="ECO:0000313" key="1">
    <source>
        <dbReference type="EMBL" id="MED6186512.1"/>
    </source>
</evidence>
<evidence type="ECO:0000313" key="2">
    <source>
        <dbReference type="Proteomes" id="UP001341840"/>
    </source>
</evidence>